<evidence type="ECO:0000313" key="1">
    <source>
        <dbReference type="EMBL" id="GFR39148.1"/>
    </source>
</evidence>
<name>A0A916QGR0_9BACL</name>
<dbReference type="EMBL" id="BMAQ01000035">
    <property type="protein sequence ID" value="GFR39148.1"/>
    <property type="molecule type" value="Genomic_DNA"/>
</dbReference>
<sequence length="199" mass="22546">MNILHNGKTIKHLSFDDAQLTIRELNMIVHHLIQQGQVVKTITIDGIDVTGTFDAYIKEHHDRIQTIGIESVSPDEMMASIYDETIDYLQRVHQSTETLSDLFYGQIDQEAWNLLSQLAEGLNNAVQLLQMIAEHRKTQVSDTAFAEEVTLFINSVEAHVADINEAIEDYDTVEIGDILKYELGSTISKILAFMKTRVQ</sequence>
<reference evidence="1" key="2">
    <citation type="journal article" date="2021" name="Data Brief">
        <title>Draft genome sequence data of the facultative, thermophilic, xylanolytic bacterium Paenibacillus sp. strain DA-C8.</title>
        <authorList>
            <person name="Chhe C."/>
            <person name="Uke A."/>
            <person name="Baramee S."/>
            <person name="Ungkulpasvich U."/>
            <person name="Tachaapaikoon C."/>
            <person name="Pason P."/>
            <person name="Waeonukul R."/>
            <person name="Ratanakhanokchai K."/>
            <person name="Kosugi A."/>
        </authorList>
    </citation>
    <scope>NUCLEOTIDE SEQUENCE</scope>
    <source>
        <strain evidence="1">DA-C8</strain>
    </source>
</reference>
<gene>
    <name evidence="1" type="ORF">PRECH8_24440</name>
</gene>
<proteinExistence type="predicted"/>
<dbReference type="AlphaFoldDB" id="A0A916QGR0"/>
<protein>
    <submittedName>
        <fullName evidence="1">Uncharacterized protein</fullName>
    </submittedName>
</protein>
<keyword evidence="2" id="KW-1185">Reference proteome</keyword>
<evidence type="ECO:0000313" key="2">
    <source>
        <dbReference type="Proteomes" id="UP000654993"/>
    </source>
</evidence>
<dbReference type="Proteomes" id="UP000654993">
    <property type="component" value="Unassembled WGS sequence"/>
</dbReference>
<comment type="caution">
    <text evidence="1">The sequence shown here is derived from an EMBL/GenBank/DDBJ whole genome shotgun (WGS) entry which is preliminary data.</text>
</comment>
<reference evidence="1" key="1">
    <citation type="submission" date="2020-08" db="EMBL/GenBank/DDBJ databases">
        <authorList>
            <person name="Uke A."/>
            <person name="Chhe C."/>
            <person name="Baramee S."/>
            <person name="Kosugi A."/>
        </authorList>
    </citation>
    <scope>NUCLEOTIDE SEQUENCE</scope>
    <source>
        <strain evidence="1">DA-C8</strain>
    </source>
</reference>
<accession>A0A916QGR0</accession>
<organism evidence="1 2">
    <name type="scientific">Insulibacter thermoxylanivorax</name>
    <dbReference type="NCBI Taxonomy" id="2749268"/>
    <lineage>
        <taxon>Bacteria</taxon>
        <taxon>Bacillati</taxon>
        <taxon>Bacillota</taxon>
        <taxon>Bacilli</taxon>
        <taxon>Bacillales</taxon>
        <taxon>Paenibacillaceae</taxon>
        <taxon>Insulibacter</taxon>
    </lineage>
</organism>
<dbReference type="RefSeq" id="WP_200967359.1">
    <property type="nucleotide sequence ID" value="NZ_BMAQ01000035.1"/>
</dbReference>